<organism evidence="2 3">
    <name type="scientific">Trifolium medium</name>
    <dbReference type="NCBI Taxonomy" id="97028"/>
    <lineage>
        <taxon>Eukaryota</taxon>
        <taxon>Viridiplantae</taxon>
        <taxon>Streptophyta</taxon>
        <taxon>Embryophyta</taxon>
        <taxon>Tracheophyta</taxon>
        <taxon>Spermatophyta</taxon>
        <taxon>Magnoliopsida</taxon>
        <taxon>eudicotyledons</taxon>
        <taxon>Gunneridae</taxon>
        <taxon>Pentapetalae</taxon>
        <taxon>rosids</taxon>
        <taxon>fabids</taxon>
        <taxon>Fabales</taxon>
        <taxon>Fabaceae</taxon>
        <taxon>Papilionoideae</taxon>
        <taxon>50 kb inversion clade</taxon>
        <taxon>NPAAA clade</taxon>
        <taxon>Hologalegina</taxon>
        <taxon>IRL clade</taxon>
        <taxon>Trifolieae</taxon>
        <taxon>Trifolium</taxon>
    </lineage>
</organism>
<reference evidence="2 3" key="1">
    <citation type="journal article" date="2018" name="Front. Plant Sci.">
        <title>Red Clover (Trifolium pratense) and Zigzag Clover (T. medium) - A Picture of Genomic Similarities and Differences.</title>
        <authorList>
            <person name="Dluhosova J."/>
            <person name="Istvanek J."/>
            <person name="Nedelnik J."/>
            <person name="Repkova J."/>
        </authorList>
    </citation>
    <scope>NUCLEOTIDE SEQUENCE [LARGE SCALE GENOMIC DNA]</scope>
    <source>
        <strain evidence="3">cv. 10/8</strain>
        <tissue evidence="2">Leaf</tissue>
    </source>
</reference>
<dbReference type="Proteomes" id="UP000265520">
    <property type="component" value="Unassembled WGS sequence"/>
</dbReference>
<evidence type="ECO:0000313" key="2">
    <source>
        <dbReference type="EMBL" id="MCH86430.1"/>
    </source>
</evidence>
<dbReference type="AlphaFoldDB" id="A0A392MG08"/>
<dbReference type="GO" id="GO:0003714">
    <property type="term" value="F:transcription corepressor activity"/>
    <property type="evidence" value="ECO:0007669"/>
    <property type="project" value="InterPro"/>
</dbReference>
<dbReference type="GO" id="GO:0016740">
    <property type="term" value="F:transferase activity"/>
    <property type="evidence" value="ECO:0007669"/>
    <property type="project" value="UniProtKB-KW"/>
</dbReference>
<dbReference type="PANTHER" id="PTHR46309:SF5">
    <property type="entry name" value="GNAT FAMILY ACETYLTRANSFERASE"/>
    <property type="match status" value="1"/>
</dbReference>
<feature type="domain" description="Increased DNA methylation 1 C-terminal" evidence="1">
    <location>
        <begin position="30"/>
        <end position="78"/>
    </location>
</feature>
<evidence type="ECO:0000259" key="1">
    <source>
        <dbReference type="Pfam" id="PF23209"/>
    </source>
</evidence>
<name>A0A392MG08_9FABA</name>
<dbReference type="Pfam" id="PF23209">
    <property type="entry name" value="IDM1_C"/>
    <property type="match status" value="1"/>
</dbReference>
<protein>
    <submittedName>
        <fullName evidence="2">GNAT family acetyltransferase</fullName>
    </submittedName>
</protein>
<accession>A0A392MG08</accession>
<gene>
    <name evidence="2" type="ORF">A2U01_0007287</name>
</gene>
<dbReference type="GO" id="GO:0005634">
    <property type="term" value="C:nucleus"/>
    <property type="evidence" value="ECO:0007669"/>
    <property type="project" value="TreeGrafter"/>
</dbReference>
<proteinExistence type="predicted"/>
<dbReference type="InterPro" id="IPR056511">
    <property type="entry name" value="IDM1_C"/>
</dbReference>
<dbReference type="EMBL" id="LXQA010010301">
    <property type="protein sequence ID" value="MCH86430.1"/>
    <property type="molecule type" value="Genomic_DNA"/>
</dbReference>
<feature type="non-terminal residue" evidence="2">
    <location>
        <position position="78"/>
    </location>
</feature>
<sequence length="78" mass="8829">MDNDLPVSKYRHMEINSKVALSGMLMCGAFEKIIDTYTGIDVVQNVYSCGSNLMRVNFNRFYTFVIEEDDAVIVVALI</sequence>
<dbReference type="GO" id="GO:0006357">
    <property type="term" value="P:regulation of transcription by RNA polymerase II"/>
    <property type="evidence" value="ECO:0007669"/>
    <property type="project" value="TreeGrafter"/>
</dbReference>
<dbReference type="InterPro" id="IPR042163">
    <property type="entry name" value="PHF12"/>
</dbReference>
<keyword evidence="2" id="KW-0808">Transferase</keyword>
<dbReference type="PANTHER" id="PTHR46309">
    <property type="entry name" value="PHD FINGER PROTEIN 12"/>
    <property type="match status" value="1"/>
</dbReference>
<comment type="caution">
    <text evidence="2">The sequence shown here is derived from an EMBL/GenBank/DDBJ whole genome shotgun (WGS) entry which is preliminary data.</text>
</comment>
<evidence type="ECO:0000313" key="3">
    <source>
        <dbReference type="Proteomes" id="UP000265520"/>
    </source>
</evidence>
<keyword evidence="3" id="KW-1185">Reference proteome</keyword>